<feature type="domain" description="Xylose isomerase-like TIM barrel" evidence="2">
    <location>
        <begin position="53"/>
        <end position="281"/>
    </location>
</feature>
<evidence type="ECO:0000259" key="2">
    <source>
        <dbReference type="Pfam" id="PF01261"/>
    </source>
</evidence>
<keyword evidence="1" id="KW-0732">Signal</keyword>
<protein>
    <submittedName>
        <fullName evidence="4">Sugar phosphate isomerase/epimerase</fullName>
    </submittedName>
</protein>
<feature type="signal peptide" evidence="1">
    <location>
        <begin position="1"/>
        <end position="22"/>
    </location>
</feature>
<dbReference type="PANTHER" id="PTHR12110:SF41">
    <property type="entry name" value="INOSOSE DEHYDRATASE"/>
    <property type="match status" value="1"/>
</dbReference>
<keyword evidence="4" id="KW-0413">Isomerase</keyword>
<dbReference type="InterPro" id="IPR013022">
    <property type="entry name" value="Xyl_isomerase-like_TIM-brl"/>
</dbReference>
<dbReference type="InterPro" id="IPR036237">
    <property type="entry name" value="Xyl_isomerase-like_sf"/>
</dbReference>
<dbReference type="EMBL" id="SODV01000002">
    <property type="protein sequence ID" value="TDW96917.1"/>
    <property type="molecule type" value="Genomic_DNA"/>
</dbReference>
<dbReference type="GO" id="GO:0016787">
    <property type="term" value="F:hydrolase activity"/>
    <property type="evidence" value="ECO:0007669"/>
    <property type="project" value="InterPro"/>
</dbReference>
<dbReference type="Proteomes" id="UP000294498">
    <property type="component" value="Unassembled WGS sequence"/>
</dbReference>
<proteinExistence type="predicted"/>
<dbReference type="Gene3D" id="3.20.20.150">
    <property type="entry name" value="Divalent-metal-dependent TIM barrel enzymes"/>
    <property type="match status" value="1"/>
</dbReference>
<dbReference type="InterPro" id="IPR010496">
    <property type="entry name" value="AL/BT2_dom"/>
</dbReference>
<sequence>MQKLTLTLIGLFSLATTVHAIAGQTSTARHPGVVSFTYRNQFAKDVPGTLDMIKAQGLQDIEFSSLFGQTPAALRKMLDDRGLYCSSYGVGYDDLLNKTDDVASAAKTLGAQYVRVAWIPHKGDFTLEGVQQAIADFNKVGKILKEKYGLSLIYHNHGYEFVPYGQGTLYDLLVTQTDPAYVNFELDVLWAYFPGQDPAGLLYKYPTRYKALHLKDLKIGIPGSNTGGTSGNNDVVLGTGQIDMPSIIAAAEKAGVGHYYIEDESDRSETQVPESIAFLKQLEVPNTLTPAERKAGWKLLFDGKTSDGWVGAHQDVFPTKTGGWIVRDGMITIQGSGGEEAKNVGDIVTTGEYSAFDLSFQFRTSRGCNSGVKYFVTLKEQTGGSAIGLEYQILDDSVHPDAKLGRNGDRTLASLYDLIPANKPQSCLRPIGEWNTGRIVVYPDNRVEHWLNGVKVLSYVRKSKEFEDLVAISKYKVWDHFGEADKGHILLQDHGFHVDFRSIKIKELK</sequence>
<evidence type="ECO:0000259" key="3">
    <source>
        <dbReference type="Pfam" id="PF06439"/>
    </source>
</evidence>
<evidence type="ECO:0000256" key="1">
    <source>
        <dbReference type="SAM" id="SignalP"/>
    </source>
</evidence>
<reference evidence="4 5" key="1">
    <citation type="submission" date="2019-03" db="EMBL/GenBank/DDBJ databases">
        <title>Genomic Encyclopedia of Type Strains, Phase IV (KMG-IV): sequencing the most valuable type-strain genomes for metagenomic binning, comparative biology and taxonomic classification.</title>
        <authorList>
            <person name="Goeker M."/>
        </authorList>
    </citation>
    <scope>NUCLEOTIDE SEQUENCE [LARGE SCALE GENOMIC DNA]</scope>
    <source>
        <strain evidence="4 5">DSM 100059</strain>
    </source>
</reference>
<feature type="domain" description="3-keto-alpha-glucoside-1,2-lyase/3-keto-2-hydroxy-glucal hydratase" evidence="3">
    <location>
        <begin position="296"/>
        <end position="506"/>
    </location>
</feature>
<evidence type="ECO:0000313" key="4">
    <source>
        <dbReference type="EMBL" id="TDW96917.1"/>
    </source>
</evidence>
<dbReference type="AlphaFoldDB" id="A0A4R8DHD1"/>
<evidence type="ECO:0000313" key="5">
    <source>
        <dbReference type="Proteomes" id="UP000294498"/>
    </source>
</evidence>
<dbReference type="PANTHER" id="PTHR12110">
    <property type="entry name" value="HYDROXYPYRUVATE ISOMERASE"/>
    <property type="match status" value="1"/>
</dbReference>
<feature type="chain" id="PRO_5020924728" evidence="1">
    <location>
        <begin position="23"/>
        <end position="509"/>
    </location>
</feature>
<organism evidence="4 5">
    <name type="scientific">Dinghuibacter silviterrae</name>
    <dbReference type="NCBI Taxonomy" id="1539049"/>
    <lineage>
        <taxon>Bacteria</taxon>
        <taxon>Pseudomonadati</taxon>
        <taxon>Bacteroidota</taxon>
        <taxon>Chitinophagia</taxon>
        <taxon>Chitinophagales</taxon>
        <taxon>Chitinophagaceae</taxon>
        <taxon>Dinghuibacter</taxon>
    </lineage>
</organism>
<dbReference type="Pfam" id="PF01261">
    <property type="entry name" value="AP_endonuc_2"/>
    <property type="match status" value="1"/>
</dbReference>
<gene>
    <name evidence="4" type="ORF">EDB95_4753</name>
</gene>
<accession>A0A4R8DHD1</accession>
<dbReference type="Gene3D" id="2.60.120.560">
    <property type="entry name" value="Exo-inulinase, domain 1"/>
    <property type="match status" value="1"/>
</dbReference>
<dbReference type="RefSeq" id="WP_133998212.1">
    <property type="nucleotide sequence ID" value="NZ_SODV01000002.1"/>
</dbReference>
<dbReference type="OrthoDB" id="9798407at2"/>
<comment type="caution">
    <text evidence="4">The sequence shown here is derived from an EMBL/GenBank/DDBJ whole genome shotgun (WGS) entry which is preliminary data.</text>
</comment>
<dbReference type="GO" id="GO:0016853">
    <property type="term" value="F:isomerase activity"/>
    <property type="evidence" value="ECO:0007669"/>
    <property type="project" value="UniProtKB-KW"/>
</dbReference>
<name>A0A4R8DHD1_9BACT</name>
<dbReference type="InterPro" id="IPR050312">
    <property type="entry name" value="IolE/XylAMocC-like"/>
</dbReference>
<dbReference type="SUPFAM" id="SSF51658">
    <property type="entry name" value="Xylose isomerase-like"/>
    <property type="match status" value="1"/>
</dbReference>
<dbReference type="Pfam" id="PF06439">
    <property type="entry name" value="3keto-disac_hyd"/>
    <property type="match status" value="1"/>
</dbReference>
<keyword evidence="5" id="KW-1185">Reference proteome</keyword>